<feature type="region of interest" description="Disordered" evidence="3">
    <location>
        <begin position="101"/>
        <end position="144"/>
    </location>
</feature>
<dbReference type="WBParaSite" id="maker-unitig_32093-snap-gene-0.2-mRNA-1">
    <property type="protein sequence ID" value="maker-unitig_32093-snap-gene-0.2-mRNA-1"/>
    <property type="gene ID" value="maker-unitig_32093-snap-gene-0.2"/>
</dbReference>
<dbReference type="PROSITE" id="PS50197">
    <property type="entry name" value="BEACH"/>
    <property type="match status" value="1"/>
</dbReference>
<name>A0A1I8FGH1_9PLAT</name>
<keyword evidence="1" id="KW-0853">WD repeat</keyword>
<dbReference type="SMART" id="SM01026">
    <property type="entry name" value="Beach"/>
    <property type="match status" value="1"/>
</dbReference>
<keyword evidence="2" id="KW-0677">Repeat</keyword>
<organism evidence="5 6">
    <name type="scientific">Macrostomum lignano</name>
    <dbReference type="NCBI Taxonomy" id="282301"/>
    <lineage>
        <taxon>Eukaryota</taxon>
        <taxon>Metazoa</taxon>
        <taxon>Spiralia</taxon>
        <taxon>Lophotrochozoa</taxon>
        <taxon>Platyhelminthes</taxon>
        <taxon>Rhabditophora</taxon>
        <taxon>Macrostomorpha</taxon>
        <taxon>Macrostomida</taxon>
        <taxon>Macrostomidae</taxon>
        <taxon>Macrostomum</taxon>
    </lineage>
</organism>
<dbReference type="InterPro" id="IPR036372">
    <property type="entry name" value="BEACH_dom_sf"/>
</dbReference>
<dbReference type="InterPro" id="IPR015943">
    <property type="entry name" value="WD40/YVTN_repeat-like_dom_sf"/>
</dbReference>
<evidence type="ECO:0000259" key="4">
    <source>
        <dbReference type="PROSITE" id="PS50197"/>
    </source>
</evidence>
<dbReference type="SUPFAM" id="SSF81837">
    <property type="entry name" value="BEACH domain"/>
    <property type="match status" value="1"/>
</dbReference>
<dbReference type="Gene3D" id="2.130.10.10">
    <property type="entry name" value="YVTN repeat-like/Quinoprotein amine dehydrogenase"/>
    <property type="match status" value="1"/>
</dbReference>
<proteinExistence type="predicted"/>
<dbReference type="PANTHER" id="PTHR46108:SF4">
    <property type="entry name" value="BLUE CHEESE"/>
    <property type="match status" value="1"/>
</dbReference>
<dbReference type="InterPro" id="IPR000409">
    <property type="entry name" value="BEACH_dom"/>
</dbReference>
<dbReference type="InterPro" id="IPR051944">
    <property type="entry name" value="BEACH_domain_protein"/>
</dbReference>
<dbReference type="AlphaFoldDB" id="A0A1I8FGH1"/>
<dbReference type="Proteomes" id="UP000095280">
    <property type="component" value="Unplaced"/>
</dbReference>
<dbReference type="PANTHER" id="PTHR46108">
    <property type="entry name" value="BLUE CHEESE"/>
    <property type="match status" value="1"/>
</dbReference>
<dbReference type="Pfam" id="PF02138">
    <property type="entry name" value="Beach"/>
    <property type="match status" value="1"/>
</dbReference>
<dbReference type="PROSITE" id="PS51257">
    <property type="entry name" value="PROKAR_LIPOPROTEIN"/>
    <property type="match status" value="1"/>
</dbReference>
<dbReference type="InterPro" id="IPR036322">
    <property type="entry name" value="WD40_repeat_dom_sf"/>
</dbReference>
<feature type="domain" description="BEACH" evidence="4">
    <location>
        <begin position="332"/>
        <end position="623"/>
    </location>
</feature>
<evidence type="ECO:0000313" key="6">
    <source>
        <dbReference type="WBParaSite" id="maker-unitig_32093-snap-gene-0.2-mRNA-1"/>
    </source>
</evidence>
<feature type="compositionally biased region" description="Basic residues" evidence="3">
    <location>
        <begin position="108"/>
        <end position="122"/>
    </location>
</feature>
<reference evidence="6" key="1">
    <citation type="submission" date="2016-11" db="UniProtKB">
        <authorList>
            <consortium name="WormBaseParasite"/>
        </authorList>
    </citation>
    <scope>IDENTIFICATION</scope>
</reference>
<accession>A0A1I8FGH1</accession>
<evidence type="ECO:0000256" key="2">
    <source>
        <dbReference type="ARBA" id="ARBA00022737"/>
    </source>
</evidence>
<evidence type="ECO:0000313" key="5">
    <source>
        <dbReference type="Proteomes" id="UP000095280"/>
    </source>
</evidence>
<evidence type="ECO:0000256" key="3">
    <source>
        <dbReference type="SAM" id="MobiDB-lite"/>
    </source>
</evidence>
<dbReference type="SUPFAM" id="SSF50978">
    <property type="entry name" value="WD40 repeat-like"/>
    <property type="match status" value="1"/>
</dbReference>
<dbReference type="Gene3D" id="1.10.1540.10">
    <property type="entry name" value="BEACH domain"/>
    <property type="match status" value="1"/>
</dbReference>
<evidence type="ECO:0000256" key="1">
    <source>
        <dbReference type="ARBA" id="ARBA00022574"/>
    </source>
</evidence>
<keyword evidence="5" id="KW-1185">Reference proteome</keyword>
<protein>
    <submittedName>
        <fullName evidence="6">BEACH domain-containing protein</fullName>
    </submittedName>
</protein>
<sequence length="813" mass="89602">MRSLSFPLNSGGSYACLLTACYFWRAELFDNCAPGLFANDSNERLFSLMRRTDIPLNRAGLPYREAESSSCDSLSTVGKDSHSRYAAILVEWASGMLRQLTQTASGQRRSRRTPAKAGRWRRGGGGGQQRRRRRLANVQQQRSSDAFDPSEAACLFKEQLASVKELCRSALLAVRADRFSCPALPRRRNGASLEEELTRSEAHLGSAESRFPPEKWMLGCNRGAAENAKRLTPNPAFFQHYPFLRAIVSDQRRATGPSEPGRPACTCNSYPPKRLLIDQTLRLPACATRRKSPEEGFVELSAEISAETTACINTIQTRRASIDVERRCSCSGPPMIQPHQCQHPMRRNRKAPAAPEVLPWLAGSAAAAASASGAGRDEESPMDSHAAIQHLLSRREDHPDVPLALAYKASTCTRSAWQNYYSYDTNVSTLFKTKEIVDIDAVPHHESIIPSARPPIALELFSSDGRTLLLVFRKRTMSKVYQKAGADGRALSELSQQHQRSAEQNASASFITALMVLVNHNKFDLGTKQSGVSLNDVVLRHGQRRLREFIRAHREALECDYVSSQLHNWIDLIFGYKQLGPAPSSNVDIDGIDDELKRTAVIGFINNFGQIPSSCSASRTPARRLAIPRAPSGAAADPLQPSTSLADRLFYHHLDTLRPSMTPTRELKERSARFWLRIDPWQPCPPISVLRDAAGPLLPELGPRGDNSLRLGVVDSDRIVATFEGVESVGCILCAVAPSDRMFVTGGTSTVVRVWQQFGRRLRTESGALRGSRDQSAIVWDLSRLCFVRQLAGHPAPVAAVAINESSGDIATA</sequence>